<keyword evidence="3" id="KW-0808">Transferase</keyword>
<dbReference type="CDD" id="cd02022">
    <property type="entry name" value="DPCK"/>
    <property type="match status" value="1"/>
</dbReference>
<name>A0A1J5PXW1_9ZZZZ</name>
<gene>
    <name evidence="3" type="primary">coaE_12</name>
    <name evidence="3" type="ORF">GALL_419910</name>
</gene>
<evidence type="ECO:0000313" key="3">
    <source>
        <dbReference type="EMBL" id="OIQ76334.1"/>
    </source>
</evidence>
<dbReference type="PANTHER" id="PTHR10695:SF46">
    <property type="entry name" value="BIFUNCTIONAL COENZYME A SYNTHASE-RELATED"/>
    <property type="match status" value="1"/>
</dbReference>
<proteinExistence type="inferred from homology"/>
<sequence>MKRPFRLGLTGSIGMGKSTTAAMFAAEGVPMWDADAAVHRLYAAGGGAVGPIAALRADAIVKNAVDRGRLKAWIAADPTALSQIEAVVHPLVTADRAAFLATHADADLVVLDVPLLFETGADAQMDGSVVVSAPPEVQRARVMARPGMTETQFATILAKQMPDAEKRAQATWVIATTSLEEVRAAVRNLIAQIRGRQDA</sequence>
<dbReference type="NCBIfam" id="TIGR00152">
    <property type="entry name" value="dephospho-CoA kinase"/>
    <property type="match status" value="1"/>
</dbReference>
<dbReference type="SUPFAM" id="SSF52540">
    <property type="entry name" value="P-loop containing nucleoside triphosphate hydrolases"/>
    <property type="match status" value="1"/>
</dbReference>
<dbReference type="Pfam" id="PF01121">
    <property type="entry name" value="CoaE"/>
    <property type="match status" value="1"/>
</dbReference>
<reference evidence="3" key="1">
    <citation type="submission" date="2016-10" db="EMBL/GenBank/DDBJ databases">
        <title>Sequence of Gallionella enrichment culture.</title>
        <authorList>
            <person name="Poehlein A."/>
            <person name="Muehling M."/>
            <person name="Daniel R."/>
        </authorList>
    </citation>
    <scope>NUCLEOTIDE SEQUENCE</scope>
</reference>
<dbReference type="InterPro" id="IPR001977">
    <property type="entry name" value="Depp_CoAkinase"/>
</dbReference>
<dbReference type="AlphaFoldDB" id="A0A1J5PXW1"/>
<dbReference type="EC" id="2.7.1.24" evidence="3"/>
<accession>A0A1J5PXW1</accession>
<protein>
    <submittedName>
        <fullName evidence="3">Dephospho-CoA kinase</fullName>
        <ecNumber evidence="3">2.7.1.24</ecNumber>
    </submittedName>
</protein>
<dbReference type="PANTHER" id="PTHR10695">
    <property type="entry name" value="DEPHOSPHO-COA KINASE-RELATED"/>
    <property type="match status" value="1"/>
</dbReference>
<dbReference type="GO" id="GO:0004140">
    <property type="term" value="F:dephospho-CoA kinase activity"/>
    <property type="evidence" value="ECO:0007669"/>
    <property type="project" value="UniProtKB-EC"/>
</dbReference>
<dbReference type="InterPro" id="IPR027417">
    <property type="entry name" value="P-loop_NTPase"/>
</dbReference>
<evidence type="ECO:0000256" key="1">
    <source>
        <dbReference type="ARBA" id="ARBA00022741"/>
    </source>
</evidence>
<dbReference type="Gene3D" id="3.40.50.300">
    <property type="entry name" value="P-loop containing nucleotide triphosphate hydrolases"/>
    <property type="match status" value="1"/>
</dbReference>
<dbReference type="GO" id="GO:0015937">
    <property type="term" value="P:coenzyme A biosynthetic process"/>
    <property type="evidence" value="ECO:0007669"/>
    <property type="project" value="InterPro"/>
</dbReference>
<comment type="caution">
    <text evidence="3">The sequence shown here is derived from an EMBL/GenBank/DDBJ whole genome shotgun (WGS) entry which is preliminary data.</text>
</comment>
<dbReference type="GO" id="GO:0005524">
    <property type="term" value="F:ATP binding"/>
    <property type="evidence" value="ECO:0007669"/>
    <property type="project" value="UniProtKB-KW"/>
</dbReference>
<dbReference type="EMBL" id="MLJW01001897">
    <property type="protein sequence ID" value="OIQ76334.1"/>
    <property type="molecule type" value="Genomic_DNA"/>
</dbReference>
<keyword evidence="1" id="KW-0547">Nucleotide-binding</keyword>
<dbReference type="HAMAP" id="MF_00376">
    <property type="entry name" value="Dephospho_CoA_kinase"/>
    <property type="match status" value="1"/>
</dbReference>
<dbReference type="PROSITE" id="PS51219">
    <property type="entry name" value="DPCK"/>
    <property type="match status" value="1"/>
</dbReference>
<organism evidence="3">
    <name type="scientific">mine drainage metagenome</name>
    <dbReference type="NCBI Taxonomy" id="410659"/>
    <lineage>
        <taxon>unclassified sequences</taxon>
        <taxon>metagenomes</taxon>
        <taxon>ecological metagenomes</taxon>
    </lineage>
</organism>
<keyword evidence="2" id="KW-0067">ATP-binding</keyword>
<evidence type="ECO:0000256" key="2">
    <source>
        <dbReference type="ARBA" id="ARBA00022840"/>
    </source>
</evidence>
<keyword evidence="3" id="KW-0418">Kinase</keyword>